<gene>
    <name evidence="6" type="ORF">JWV37_12225</name>
</gene>
<proteinExistence type="inferred from homology"/>
<keyword evidence="2" id="KW-0808">Transferase</keyword>
<dbReference type="EMBL" id="JAFHKK010000045">
    <property type="protein sequence ID" value="MBN2965549.1"/>
    <property type="molecule type" value="Genomic_DNA"/>
</dbReference>
<dbReference type="InterPro" id="IPR017508">
    <property type="entry name" value="HipA_N1"/>
</dbReference>
<comment type="caution">
    <text evidence="6">The sequence shown here is derived from an EMBL/GenBank/DDBJ whole genome shotgun (WGS) entry which is preliminary data.</text>
</comment>
<keyword evidence="3" id="KW-0418">Kinase</keyword>
<evidence type="ECO:0000256" key="2">
    <source>
        <dbReference type="ARBA" id="ARBA00022679"/>
    </source>
</evidence>
<name>A0ABS2WV66_9BACT</name>
<keyword evidence="7" id="KW-1185">Reference proteome</keyword>
<reference evidence="6 7" key="3">
    <citation type="submission" date="2021-02" db="EMBL/GenBank/DDBJ databases">
        <authorList>
            <person name="Merkel A.Y."/>
        </authorList>
    </citation>
    <scope>NUCLEOTIDE SEQUENCE [LARGE SCALE GENOMIC DNA]</scope>
    <source>
        <strain evidence="6 7">T05b</strain>
    </source>
</reference>
<sequence>MSKTVEVRLWGTSVGYLGYSPGQKEVATFEYTPQFLNTGVQISPYQMKYPPSRFRFEHISKRTFKGVAGVFADSLPDKFGNQLIDLYMADKKIPPQNITTLDRLLYVGKRGMGALEYHPEAIESDEDRPKIALDLSLLAQLSEIVLNRSKDLNQKLQEVKKIEDAMSIIQVSSSAGGARAKAVVARDKSGLFYDGTQIYDSSFDYWLLKFDTDANSDRDSNDPKGMTKVEYIYSKIAKKCAIAIPNIDYVLDGDSFHFMIERFDRVEGRGKIEKLHYASWAGLAHADRDATGTYSYEQLVLLMRELNMSQAEITELFKRAVFNIVGRNQDDHTKNFGFLMDKSGTWSFAPAFDMTYSFDPMGKWTKTHQIKLNQKQGDFILGDLMKFGEFCNIKSSTCRDIIFSTIDNFNDFAKMATELEVSKELTSTIVSGIEKCTQNLLSNKRQN</sequence>
<dbReference type="Gene3D" id="1.10.1070.20">
    <property type="match status" value="1"/>
</dbReference>
<organism evidence="6 7">
    <name type="scientific">Sulfurospirillum tamanense</name>
    <dbReference type="NCBI Taxonomy" id="2813362"/>
    <lineage>
        <taxon>Bacteria</taxon>
        <taxon>Pseudomonadati</taxon>
        <taxon>Campylobacterota</taxon>
        <taxon>Epsilonproteobacteria</taxon>
        <taxon>Campylobacterales</taxon>
        <taxon>Sulfurospirillaceae</taxon>
        <taxon>Sulfurospirillum</taxon>
    </lineage>
</organism>
<feature type="domain" description="HipA-like C-terminal" evidence="4">
    <location>
        <begin position="173"/>
        <end position="407"/>
    </location>
</feature>
<protein>
    <submittedName>
        <fullName evidence="6">Type II toxin-antitoxin system HipA family toxin</fullName>
    </submittedName>
</protein>
<evidence type="ECO:0000259" key="5">
    <source>
        <dbReference type="Pfam" id="PF13657"/>
    </source>
</evidence>
<evidence type="ECO:0000259" key="4">
    <source>
        <dbReference type="Pfam" id="PF07804"/>
    </source>
</evidence>
<dbReference type="Pfam" id="PF13657">
    <property type="entry name" value="Couple_hipA"/>
    <property type="match status" value="1"/>
</dbReference>
<dbReference type="InterPro" id="IPR012893">
    <property type="entry name" value="HipA-like_C"/>
</dbReference>
<feature type="domain" description="HipA N-terminal subdomain 1" evidence="5">
    <location>
        <begin position="6"/>
        <end position="117"/>
    </location>
</feature>
<dbReference type="RefSeq" id="WP_205460118.1">
    <property type="nucleotide sequence ID" value="NZ_JAFHKK010000045.1"/>
</dbReference>
<dbReference type="PANTHER" id="PTHR37419:SF8">
    <property type="entry name" value="TOXIN YJJJ"/>
    <property type="match status" value="1"/>
</dbReference>
<reference evidence="7" key="1">
    <citation type="submission" date="2021-02" db="EMBL/GenBank/DDBJ databases">
        <title>Sulfurospirillum tamanensis sp. nov.</title>
        <authorList>
            <person name="Merkel A.Y."/>
        </authorList>
    </citation>
    <scope>NUCLEOTIDE SEQUENCE [LARGE SCALE GENOMIC DNA]</scope>
    <source>
        <strain evidence="7">T05b</strain>
    </source>
</reference>
<comment type="similarity">
    <text evidence="1">Belongs to the HipA Ser/Thr kinase family.</text>
</comment>
<accession>A0ABS2WV66</accession>
<dbReference type="PANTHER" id="PTHR37419">
    <property type="entry name" value="SERINE/THREONINE-PROTEIN KINASE TOXIN HIPA"/>
    <property type="match status" value="1"/>
</dbReference>
<evidence type="ECO:0000256" key="3">
    <source>
        <dbReference type="ARBA" id="ARBA00022777"/>
    </source>
</evidence>
<reference evidence="6 7" key="2">
    <citation type="submission" date="2021-02" db="EMBL/GenBank/DDBJ databases">
        <title>Sulfurospirillum tamanensis sp. nov.</title>
        <authorList>
            <person name="Frolova A."/>
            <person name="Merkel A."/>
            <person name="Slobodkin A."/>
        </authorList>
    </citation>
    <scope>NUCLEOTIDE SEQUENCE [LARGE SCALE GENOMIC DNA]</scope>
    <source>
        <strain evidence="6 7">T05b</strain>
    </source>
</reference>
<dbReference type="Proteomes" id="UP000703590">
    <property type="component" value="Unassembled WGS sequence"/>
</dbReference>
<evidence type="ECO:0000256" key="1">
    <source>
        <dbReference type="ARBA" id="ARBA00010164"/>
    </source>
</evidence>
<dbReference type="Pfam" id="PF07804">
    <property type="entry name" value="HipA_C"/>
    <property type="match status" value="1"/>
</dbReference>
<evidence type="ECO:0000313" key="7">
    <source>
        <dbReference type="Proteomes" id="UP000703590"/>
    </source>
</evidence>
<evidence type="ECO:0000313" key="6">
    <source>
        <dbReference type="EMBL" id="MBN2965549.1"/>
    </source>
</evidence>
<dbReference type="InterPro" id="IPR052028">
    <property type="entry name" value="HipA_Ser/Thr_kinase"/>
</dbReference>